<proteinExistence type="predicted"/>
<protein>
    <submittedName>
        <fullName evidence="1">Uncharacterized protein</fullName>
    </submittedName>
</protein>
<comment type="caution">
    <text evidence="1">The sequence shown here is derived from an EMBL/GenBank/DDBJ whole genome shotgun (WGS) entry which is preliminary data.</text>
</comment>
<organism evidence="1 2">
    <name type="scientific">Letharia columbiana</name>
    <dbReference type="NCBI Taxonomy" id="112416"/>
    <lineage>
        <taxon>Eukaryota</taxon>
        <taxon>Fungi</taxon>
        <taxon>Dikarya</taxon>
        <taxon>Ascomycota</taxon>
        <taxon>Pezizomycotina</taxon>
        <taxon>Lecanoromycetes</taxon>
        <taxon>OSLEUM clade</taxon>
        <taxon>Lecanoromycetidae</taxon>
        <taxon>Lecanorales</taxon>
        <taxon>Lecanorineae</taxon>
        <taxon>Parmeliaceae</taxon>
        <taxon>Letharia</taxon>
    </lineage>
</organism>
<keyword evidence="2" id="KW-1185">Reference proteome</keyword>
<evidence type="ECO:0000313" key="2">
    <source>
        <dbReference type="Proteomes" id="UP000578531"/>
    </source>
</evidence>
<dbReference type="AlphaFoldDB" id="A0A8H6L9F4"/>
<name>A0A8H6L9F4_9LECA</name>
<dbReference type="GeneID" id="59283058"/>
<evidence type="ECO:0000313" key="1">
    <source>
        <dbReference type="EMBL" id="KAF6240712.1"/>
    </source>
</evidence>
<dbReference type="Proteomes" id="UP000578531">
    <property type="component" value="Unassembled WGS sequence"/>
</dbReference>
<dbReference type="RefSeq" id="XP_037169971.1">
    <property type="nucleotide sequence ID" value="XM_037303324.1"/>
</dbReference>
<sequence length="117" mass="13457">MAHHLHLRNSSHVASFDTKHPRALHNFPDTIFSPMWNRYLTDMPYEPPNLSSKTLYSRLSLAWKRWAYSLFSETQSAELEYERVAKHGKEGSGVIWGPWPAKLGDDVVGRSSRKECG</sequence>
<reference evidence="1 2" key="1">
    <citation type="journal article" date="2020" name="Genomics">
        <title>Complete, high-quality genomes from long-read metagenomic sequencing of two wolf lichen thalli reveals enigmatic genome architecture.</title>
        <authorList>
            <person name="McKenzie S.K."/>
            <person name="Walston R.F."/>
            <person name="Allen J.L."/>
        </authorList>
    </citation>
    <scope>NUCLEOTIDE SEQUENCE [LARGE SCALE GENOMIC DNA]</scope>
    <source>
        <strain evidence="1">WasteWater2</strain>
    </source>
</reference>
<gene>
    <name evidence="1" type="ORF">HO173_001384</name>
</gene>
<accession>A0A8H6L9F4</accession>
<dbReference type="EMBL" id="JACCJC010000003">
    <property type="protein sequence ID" value="KAF6240712.1"/>
    <property type="molecule type" value="Genomic_DNA"/>
</dbReference>